<evidence type="ECO:0000256" key="7">
    <source>
        <dbReference type="ARBA" id="ARBA00023163"/>
    </source>
</evidence>
<feature type="domain" description="Polycomb protein SUZ12-like zinc finger" evidence="10">
    <location>
        <begin position="65"/>
        <end position="132"/>
    </location>
</feature>
<keyword evidence="12" id="KW-1185">Reference proteome</keyword>
<evidence type="ECO:0000256" key="5">
    <source>
        <dbReference type="ARBA" id="ARBA00022853"/>
    </source>
</evidence>
<keyword evidence="2" id="KW-0479">Metal-binding</keyword>
<accession>A0ABQ9KUR5</accession>
<proteinExistence type="inferred from homology"/>
<evidence type="ECO:0000259" key="10">
    <source>
        <dbReference type="Pfam" id="PF23320"/>
    </source>
</evidence>
<dbReference type="Proteomes" id="UP001174677">
    <property type="component" value="Chromosome 16"/>
</dbReference>
<keyword evidence="6" id="KW-0805">Transcription regulation</keyword>
<feature type="region of interest" description="Disordered" evidence="8">
    <location>
        <begin position="196"/>
        <end position="223"/>
    </location>
</feature>
<evidence type="ECO:0000256" key="1">
    <source>
        <dbReference type="ARBA" id="ARBA00007416"/>
    </source>
</evidence>
<dbReference type="CDD" id="cd21553">
    <property type="entry name" value="VEFS-box_EMF2-like"/>
    <property type="match status" value="1"/>
</dbReference>
<protein>
    <recommendedName>
        <fullName evidence="13">Polycomb protein VEFS-Box domain-containing protein</fullName>
    </recommendedName>
</protein>
<gene>
    <name evidence="11" type="ORF">P3X46_029794</name>
</gene>
<keyword evidence="4" id="KW-0862">Zinc</keyword>
<evidence type="ECO:0000313" key="11">
    <source>
        <dbReference type="EMBL" id="KAJ9147659.1"/>
    </source>
</evidence>
<evidence type="ECO:0000256" key="4">
    <source>
        <dbReference type="ARBA" id="ARBA00022833"/>
    </source>
</evidence>
<evidence type="ECO:0000313" key="12">
    <source>
        <dbReference type="Proteomes" id="UP001174677"/>
    </source>
</evidence>
<dbReference type="InterPro" id="IPR019135">
    <property type="entry name" value="Polycomb_protein_VEFS-Box"/>
</dbReference>
<comment type="similarity">
    <text evidence="1">Belongs to the VEFS (VRN2-EMF2-FIS2-SU(Z)12) family.</text>
</comment>
<evidence type="ECO:0000259" key="9">
    <source>
        <dbReference type="Pfam" id="PF09733"/>
    </source>
</evidence>
<sequence length="432" mass="50138">MCHQNCCLHLSVDEEIAADESLLIYCKPVELYNILHRRAQYNPSFLRRCLRYKMKAGRKRRLAAGVVIFNYRDYNNKLQKTEVTEDFSCPFCLMMCVSFKGLRYHLCSSHDLFNFEFWVSEECQAVNVSVKIDRFLSETVADGVEQRQQTFFFCSRPRRQKSRNHDQNEKQVCVQLLELDSPKLLMEGINKGFLRKDGGENASKSSSSEKDLHNSKHRAENYGTEYPSATELLERVASSFNIQNVSISKAQYSECVKSQSGSDPSLPAGIHIAKARKLTEDRSDRNRALLQKRQFYHSHRVQPMALEQVLSDRDSEDEFNYNIADFEDRRMLDDFVDVSKCEKQVMHLWNSFVRGQRVLADGHVAWACEAFSKLHVQELVGSPALFWCWRIFMIKLWNHGLLDANTMNNCNMILDRCRNEGSEAMKTERGVD</sequence>
<dbReference type="PANTHER" id="PTHR22597:SF0">
    <property type="entry name" value="POLYCOMB PROTEIN SUZ12"/>
    <property type="match status" value="1"/>
</dbReference>
<feature type="compositionally biased region" description="Basic and acidic residues" evidence="8">
    <location>
        <begin position="207"/>
        <end position="220"/>
    </location>
</feature>
<dbReference type="EMBL" id="JARPOI010000016">
    <property type="protein sequence ID" value="KAJ9147659.1"/>
    <property type="molecule type" value="Genomic_DNA"/>
</dbReference>
<evidence type="ECO:0008006" key="13">
    <source>
        <dbReference type="Google" id="ProtNLM"/>
    </source>
</evidence>
<keyword evidence="3" id="KW-0863">Zinc-finger</keyword>
<feature type="domain" description="Polycomb protein VEFS-Box" evidence="9">
    <location>
        <begin position="286"/>
        <end position="407"/>
    </location>
</feature>
<evidence type="ECO:0000256" key="3">
    <source>
        <dbReference type="ARBA" id="ARBA00022771"/>
    </source>
</evidence>
<evidence type="ECO:0000256" key="6">
    <source>
        <dbReference type="ARBA" id="ARBA00023015"/>
    </source>
</evidence>
<dbReference type="PANTHER" id="PTHR22597">
    <property type="entry name" value="POLYCOMB GROUP PROTEIN"/>
    <property type="match status" value="1"/>
</dbReference>
<dbReference type="CDD" id="cd21749">
    <property type="entry name" value="ZnB-Zn_EMF2-like"/>
    <property type="match status" value="1"/>
</dbReference>
<keyword evidence="5" id="KW-0156">Chromatin regulator</keyword>
<dbReference type="Pfam" id="PF09733">
    <property type="entry name" value="VEFS-Box"/>
    <property type="match status" value="1"/>
</dbReference>
<evidence type="ECO:0000256" key="8">
    <source>
        <dbReference type="SAM" id="MobiDB-lite"/>
    </source>
</evidence>
<organism evidence="11 12">
    <name type="scientific">Hevea brasiliensis</name>
    <name type="common">Para rubber tree</name>
    <name type="synonym">Siphonia brasiliensis</name>
    <dbReference type="NCBI Taxonomy" id="3981"/>
    <lineage>
        <taxon>Eukaryota</taxon>
        <taxon>Viridiplantae</taxon>
        <taxon>Streptophyta</taxon>
        <taxon>Embryophyta</taxon>
        <taxon>Tracheophyta</taxon>
        <taxon>Spermatophyta</taxon>
        <taxon>Magnoliopsida</taxon>
        <taxon>eudicotyledons</taxon>
        <taxon>Gunneridae</taxon>
        <taxon>Pentapetalae</taxon>
        <taxon>rosids</taxon>
        <taxon>fabids</taxon>
        <taxon>Malpighiales</taxon>
        <taxon>Euphorbiaceae</taxon>
        <taxon>Crotonoideae</taxon>
        <taxon>Micrandreae</taxon>
        <taxon>Hevea</taxon>
    </lineage>
</organism>
<keyword evidence="7" id="KW-0804">Transcription</keyword>
<name>A0ABQ9KUR5_HEVBR</name>
<reference evidence="11" key="1">
    <citation type="journal article" date="2023" name="Plant Biotechnol. J.">
        <title>Chromosome-level wild Hevea brasiliensis genome provides new tools for genomic-assisted breeding and valuable loci to elevate rubber yield.</title>
        <authorList>
            <person name="Cheng H."/>
            <person name="Song X."/>
            <person name="Hu Y."/>
            <person name="Wu T."/>
            <person name="Yang Q."/>
            <person name="An Z."/>
            <person name="Feng S."/>
            <person name="Deng Z."/>
            <person name="Wu W."/>
            <person name="Zeng X."/>
            <person name="Tu M."/>
            <person name="Wang X."/>
            <person name="Huang H."/>
        </authorList>
    </citation>
    <scope>NUCLEOTIDE SEQUENCE</scope>
    <source>
        <strain evidence="11">MT/VB/25A 57/8</strain>
    </source>
</reference>
<comment type="caution">
    <text evidence="11">The sequence shown here is derived from an EMBL/GenBank/DDBJ whole genome shotgun (WGS) entry which is preliminary data.</text>
</comment>
<dbReference type="InterPro" id="IPR057540">
    <property type="entry name" value="Znf_SUZ12"/>
</dbReference>
<evidence type="ECO:0000256" key="2">
    <source>
        <dbReference type="ARBA" id="ARBA00022723"/>
    </source>
</evidence>
<dbReference type="Pfam" id="PF23320">
    <property type="entry name" value="Zn_SUZ12"/>
    <property type="match status" value="1"/>
</dbReference>